<name>A0ABS2LDJ4_9CELL</name>
<organism evidence="9 10">
    <name type="scientific">Oerskovia jenensis</name>
    <dbReference type="NCBI Taxonomy" id="162169"/>
    <lineage>
        <taxon>Bacteria</taxon>
        <taxon>Bacillati</taxon>
        <taxon>Actinomycetota</taxon>
        <taxon>Actinomycetes</taxon>
        <taxon>Micrococcales</taxon>
        <taxon>Cellulomonadaceae</taxon>
        <taxon>Oerskovia</taxon>
    </lineage>
</organism>
<evidence type="ECO:0000256" key="2">
    <source>
        <dbReference type="ARBA" id="ARBA00022989"/>
    </source>
</evidence>
<accession>A0ABS2LDJ4</accession>
<dbReference type="Pfam" id="PF00672">
    <property type="entry name" value="HAMP"/>
    <property type="match status" value="1"/>
</dbReference>
<dbReference type="InterPro" id="IPR004090">
    <property type="entry name" value="Chemotax_Me-accpt_rcpt"/>
</dbReference>
<comment type="similarity">
    <text evidence="4">Belongs to the methyl-accepting chemotaxis (MCP) protein family.</text>
</comment>
<keyword evidence="10" id="KW-1185">Reference proteome</keyword>
<dbReference type="PRINTS" id="PR00260">
    <property type="entry name" value="CHEMTRNSDUCR"/>
</dbReference>
<evidence type="ECO:0000259" key="8">
    <source>
        <dbReference type="PROSITE" id="PS50885"/>
    </source>
</evidence>
<dbReference type="SMART" id="SM00304">
    <property type="entry name" value="HAMP"/>
    <property type="match status" value="2"/>
</dbReference>
<feature type="transmembrane region" description="Helical" evidence="6">
    <location>
        <begin position="21"/>
        <end position="43"/>
    </location>
</feature>
<evidence type="ECO:0000256" key="5">
    <source>
        <dbReference type="PROSITE-ProRule" id="PRU00284"/>
    </source>
</evidence>
<evidence type="ECO:0000256" key="4">
    <source>
        <dbReference type="ARBA" id="ARBA00029447"/>
    </source>
</evidence>
<dbReference type="Pfam" id="PF12729">
    <property type="entry name" value="4HB_MCP_1"/>
    <property type="match status" value="1"/>
</dbReference>
<feature type="domain" description="HAMP" evidence="8">
    <location>
        <begin position="218"/>
        <end position="270"/>
    </location>
</feature>
<feature type="domain" description="Methyl-accepting transducer" evidence="7">
    <location>
        <begin position="275"/>
        <end position="518"/>
    </location>
</feature>
<dbReference type="PANTHER" id="PTHR32089">
    <property type="entry name" value="METHYL-ACCEPTING CHEMOTAXIS PROTEIN MCPB"/>
    <property type="match status" value="1"/>
</dbReference>
<dbReference type="Pfam" id="PF00015">
    <property type="entry name" value="MCPsignal"/>
    <property type="match status" value="1"/>
</dbReference>
<dbReference type="Proteomes" id="UP000698059">
    <property type="component" value="Unassembled WGS sequence"/>
</dbReference>
<dbReference type="PROSITE" id="PS50885">
    <property type="entry name" value="HAMP"/>
    <property type="match status" value="1"/>
</dbReference>
<dbReference type="PANTHER" id="PTHR32089:SF112">
    <property type="entry name" value="LYSOZYME-LIKE PROTEIN-RELATED"/>
    <property type="match status" value="1"/>
</dbReference>
<proteinExistence type="inferred from homology"/>
<keyword evidence="1 6" id="KW-0812">Transmembrane</keyword>
<dbReference type="EMBL" id="JAFBBO010000001">
    <property type="protein sequence ID" value="MBM7478493.1"/>
    <property type="molecule type" value="Genomic_DNA"/>
</dbReference>
<protein>
    <submittedName>
        <fullName evidence="9">Methyl-accepting chemotaxis protein</fullName>
    </submittedName>
</protein>
<dbReference type="PROSITE" id="PS50111">
    <property type="entry name" value="CHEMOTAXIS_TRANSDUC_2"/>
    <property type="match status" value="1"/>
</dbReference>
<feature type="transmembrane region" description="Helical" evidence="6">
    <location>
        <begin position="194"/>
        <end position="217"/>
    </location>
</feature>
<dbReference type="Gene3D" id="1.10.287.950">
    <property type="entry name" value="Methyl-accepting chemotaxis protein"/>
    <property type="match status" value="1"/>
</dbReference>
<keyword evidence="3 5" id="KW-0807">Transducer</keyword>
<evidence type="ECO:0000256" key="1">
    <source>
        <dbReference type="ARBA" id="ARBA00022692"/>
    </source>
</evidence>
<dbReference type="RefSeq" id="WP_205306557.1">
    <property type="nucleotide sequence ID" value="NZ_JAFBBO010000001.1"/>
</dbReference>
<evidence type="ECO:0000256" key="3">
    <source>
        <dbReference type="ARBA" id="ARBA00023224"/>
    </source>
</evidence>
<dbReference type="InterPro" id="IPR024478">
    <property type="entry name" value="HlyB_4HB_MCP"/>
</dbReference>
<sequence>MSEQKSAPRRLWADRPVLVKILVSILVMVAVTVVVTVVALSSIRSLRADAAAMHSGNVVPLQQLTEIQRAYQGDRARVIQYGIADEETRATLVDELAERHVDLDAQIDAYRANAVSQADVDAMVAALDAYYSAAQDELFPLADEGDAEGFATYFNETIRPLTTGVMDAMQVETASQGEAAAVLAEQTDQHANQAAVLTILVAVLGTLAALALGYVVAHGIVRRIGAVSSSLSAAGDGDLTVSSGVTGRDELGTMAEALERTLAGLRGLISGVVESSVTIASSAESLAGVSSQFSASSEETAAQSGVVAAAAEQVSQNVRTVAAGAEQMGASIREIAQNSNEAAKVANRATDRAASTNVTVQKLGTSSQEIGDVVKVITSIAEQTNLLALNATIEAARAGEAGKGFAVVASEVKELAQETAKATEDIARRVEAIQDDTSSAVGAIGEIADIIGRINDYQLTIASAVEEQTATTTEMSRGVLESATGASEIAGNITGIATAAQESAATMQRMSVAVDELAQVSVELRTRVAQFRI</sequence>
<evidence type="ECO:0000313" key="10">
    <source>
        <dbReference type="Proteomes" id="UP000698059"/>
    </source>
</evidence>
<evidence type="ECO:0000259" key="7">
    <source>
        <dbReference type="PROSITE" id="PS50111"/>
    </source>
</evidence>
<evidence type="ECO:0000313" key="9">
    <source>
        <dbReference type="EMBL" id="MBM7478493.1"/>
    </source>
</evidence>
<gene>
    <name evidence="9" type="ORF">JOD49_001413</name>
</gene>
<keyword evidence="2 6" id="KW-1133">Transmembrane helix</keyword>
<reference evidence="9 10" key="1">
    <citation type="submission" date="2021-01" db="EMBL/GenBank/DDBJ databases">
        <title>Sequencing the genomes of 1000 actinobacteria strains.</title>
        <authorList>
            <person name="Klenk H.-P."/>
        </authorList>
    </citation>
    <scope>NUCLEOTIDE SEQUENCE [LARGE SCALE GENOMIC DNA]</scope>
    <source>
        <strain evidence="9 10">DSM 46000</strain>
    </source>
</reference>
<dbReference type="SUPFAM" id="SSF58104">
    <property type="entry name" value="Methyl-accepting chemotaxis protein (MCP) signaling domain"/>
    <property type="match status" value="1"/>
</dbReference>
<keyword evidence="6" id="KW-0472">Membrane</keyword>
<dbReference type="InterPro" id="IPR003660">
    <property type="entry name" value="HAMP_dom"/>
</dbReference>
<comment type="caution">
    <text evidence="9">The sequence shown here is derived from an EMBL/GenBank/DDBJ whole genome shotgun (WGS) entry which is preliminary data.</text>
</comment>
<evidence type="ECO:0000256" key="6">
    <source>
        <dbReference type="SAM" id="Phobius"/>
    </source>
</evidence>
<dbReference type="InterPro" id="IPR004089">
    <property type="entry name" value="MCPsignal_dom"/>
</dbReference>
<dbReference type="SMART" id="SM00283">
    <property type="entry name" value="MA"/>
    <property type="match status" value="1"/>
</dbReference>